<dbReference type="EMBL" id="CALZ01000074">
    <property type="protein sequence ID" value="CCK83384.1"/>
    <property type="molecule type" value="Genomic_DNA"/>
</dbReference>
<sequence length="192" mass="21546">MIAMTQKRTLDLDKVLAKATELLEARGLNETTMPNLAKALGVRSQSLYHYVNNRSQLLSLVAASRVRVLYEDLIKQLVGLSGREALFKFADIVRDHLLKDKALSILFYQLNEFSNDSDLIQEVKKVLELGDKLQLASDETVSQHALVGAVLGYVFLDKLMEDQESPEEAEQNYHDMIWRLVGTGEPAISDPA</sequence>
<comment type="caution">
    <text evidence="6">The sequence shown here is derived from an EMBL/GenBank/DDBJ whole genome shotgun (WGS) entry which is preliminary data.</text>
</comment>
<evidence type="ECO:0000256" key="2">
    <source>
        <dbReference type="ARBA" id="ARBA00023125"/>
    </source>
</evidence>
<accession>K0NNT6</accession>
<dbReference type="Gene3D" id="1.10.357.10">
    <property type="entry name" value="Tetracycline Repressor, domain 2"/>
    <property type="match status" value="1"/>
</dbReference>
<dbReference type="PROSITE" id="PS50977">
    <property type="entry name" value="HTH_TETR_2"/>
    <property type="match status" value="1"/>
</dbReference>
<dbReference type="PANTHER" id="PTHR47506">
    <property type="entry name" value="TRANSCRIPTIONAL REGULATORY PROTEIN"/>
    <property type="match status" value="1"/>
</dbReference>
<keyword evidence="3" id="KW-0804">Transcription</keyword>
<organism evidence="6 7">
    <name type="scientific">Lactobacillus equicursoris 66c</name>
    <dbReference type="NCBI Taxonomy" id="872326"/>
    <lineage>
        <taxon>Bacteria</taxon>
        <taxon>Bacillati</taxon>
        <taxon>Bacillota</taxon>
        <taxon>Bacilli</taxon>
        <taxon>Lactobacillales</taxon>
        <taxon>Lactobacillaceae</taxon>
        <taxon>Lactobacillus</taxon>
    </lineage>
</organism>
<dbReference type="InterPro" id="IPR001647">
    <property type="entry name" value="HTH_TetR"/>
</dbReference>
<dbReference type="GO" id="GO:0003677">
    <property type="term" value="F:DNA binding"/>
    <property type="evidence" value="ECO:0007669"/>
    <property type="project" value="UniProtKB-UniRule"/>
</dbReference>
<evidence type="ECO:0000259" key="5">
    <source>
        <dbReference type="PROSITE" id="PS50977"/>
    </source>
</evidence>
<evidence type="ECO:0000256" key="3">
    <source>
        <dbReference type="ARBA" id="ARBA00023163"/>
    </source>
</evidence>
<dbReference type="Pfam" id="PF00440">
    <property type="entry name" value="TetR_N"/>
    <property type="match status" value="1"/>
</dbReference>
<evidence type="ECO:0000256" key="4">
    <source>
        <dbReference type="PROSITE-ProRule" id="PRU00335"/>
    </source>
</evidence>
<protein>
    <submittedName>
        <fullName evidence="6">Putative transcriptional regulator</fullName>
    </submittedName>
</protein>
<evidence type="ECO:0000256" key="1">
    <source>
        <dbReference type="ARBA" id="ARBA00023015"/>
    </source>
</evidence>
<evidence type="ECO:0000313" key="7">
    <source>
        <dbReference type="Proteomes" id="UP000009325"/>
    </source>
</evidence>
<dbReference type="PRINTS" id="PR00455">
    <property type="entry name" value="HTHTETR"/>
</dbReference>
<gene>
    <name evidence="6" type="ORF">BN146_03785</name>
</gene>
<feature type="DNA-binding region" description="H-T-H motif" evidence="4">
    <location>
        <begin position="32"/>
        <end position="51"/>
    </location>
</feature>
<dbReference type="Proteomes" id="UP000009325">
    <property type="component" value="Unassembled WGS sequence"/>
</dbReference>
<reference evidence="6 7" key="1">
    <citation type="submission" date="2012-08" db="EMBL/GenBank/DDBJ databases">
        <title>Draft Genome Sequences of Lactobacillus equicursoris CIP 110162T, isolated from thoroughbred racehorse feces and Lactobacillus sp. CRBIP 24.137 isolated from urine of human.</title>
        <authorList>
            <person name="Cousin S."/>
            <person name="Loux V."/>
            <person name="Ma L."/>
            <person name="Creno S."/>
            <person name="Clermont D."/>
            <person name="Bizet C."/>
            <person name="Bouchier C."/>
        </authorList>
    </citation>
    <scope>NUCLEOTIDE SEQUENCE [LARGE SCALE GENOMIC DNA]</scope>
    <source>
        <strain evidence="6 7">66c</strain>
    </source>
</reference>
<keyword evidence="1" id="KW-0805">Transcription regulation</keyword>
<dbReference type="InterPro" id="IPR009057">
    <property type="entry name" value="Homeodomain-like_sf"/>
</dbReference>
<keyword evidence="2 4" id="KW-0238">DNA-binding</keyword>
<dbReference type="PANTHER" id="PTHR47506:SF1">
    <property type="entry name" value="HTH-TYPE TRANSCRIPTIONAL REGULATOR YJDC"/>
    <property type="match status" value="1"/>
</dbReference>
<dbReference type="SUPFAM" id="SSF46689">
    <property type="entry name" value="Homeodomain-like"/>
    <property type="match status" value="1"/>
</dbReference>
<evidence type="ECO:0000313" key="6">
    <source>
        <dbReference type="EMBL" id="CCK83384.1"/>
    </source>
</evidence>
<proteinExistence type="predicted"/>
<name>K0NNT6_9LACO</name>
<feature type="domain" description="HTH tetR-type" evidence="5">
    <location>
        <begin position="9"/>
        <end position="69"/>
    </location>
</feature>
<dbReference type="AlphaFoldDB" id="K0NNT6"/>